<sequence>KSPSTVQEYDLHQLRLEALILGESGEEDHSVYHPPAGASAPCCVCAVVNGLPPNYYFGAYFVATVIFSVKKLEEIVPSSHNCDELT</sequence>
<dbReference type="EMBL" id="CP144749">
    <property type="protein sequence ID" value="WVZ73944.1"/>
    <property type="molecule type" value="Genomic_DNA"/>
</dbReference>
<accession>A0AAQ3TLE8</accession>
<organism evidence="1 2">
    <name type="scientific">Paspalum notatum var. saurae</name>
    <dbReference type="NCBI Taxonomy" id="547442"/>
    <lineage>
        <taxon>Eukaryota</taxon>
        <taxon>Viridiplantae</taxon>
        <taxon>Streptophyta</taxon>
        <taxon>Embryophyta</taxon>
        <taxon>Tracheophyta</taxon>
        <taxon>Spermatophyta</taxon>
        <taxon>Magnoliopsida</taxon>
        <taxon>Liliopsida</taxon>
        <taxon>Poales</taxon>
        <taxon>Poaceae</taxon>
        <taxon>PACMAD clade</taxon>
        <taxon>Panicoideae</taxon>
        <taxon>Andropogonodae</taxon>
        <taxon>Paspaleae</taxon>
        <taxon>Paspalinae</taxon>
        <taxon>Paspalum</taxon>
    </lineage>
</organism>
<feature type="non-terminal residue" evidence="1">
    <location>
        <position position="1"/>
    </location>
</feature>
<name>A0AAQ3TLE8_PASNO</name>
<evidence type="ECO:0000313" key="1">
    <source>
        <dbReference type="EMBL" id="WVZ73944.1"/>
    </source>
</evidence>
<dbReference type="AlphaFoldDB" id="A0AAQ3TLE8"/>
<dbReference type="Proteomes" id="UP001341281">
    <property type="component" value="Chromosome 05"/>
</dbReference>
<keyword evidence="2" id="KW-1185">Reference proteome</keyword>
<protein>
    <submittedName>
        <fullName evidence="1">Uncharacterized protein</fullName>
    </submittedName>
</protein>
<gene>
    <name evidence="1" type="ORF">U9M48_022193</name>
</gene>
<reference evidence="1 2" key="1">
    <citation type="submission" date="2024-02" db="EMBL/GenBank/DDBJ databases">
        <title>High-quality chromosome-scale genome assembly of Pensacola bahiagrass (Paspalum notatum Flugge var. saurae).</title>
        <authorList>
            <person name="Vega J.M."/>
            <person name="Podio M."/>
            <person name="Orjuela J."/>
            <person name="Siena L.A."/>
            <person name="Pessino S.C."/>
            <person name="Combes M.C."/>
            <person name="Mariac C."/>
            <person name="Albertini E."/>
            <person name="Pupilli F."/>
            <person name="Ortiz J.P.A."/>
            <person name="Leblanc O."/>
        </authorList>
    </citation>
    <scope>NUCLEOTIDE SEQUENCE [LARGE SCALE GENOMIC DNA]</scope>
    <source>
        <strain evidence="1">R1</strain>
        <tissue evidence="1">Leaf</tissue>
    </source>
</reference>
<evidence type="ECO:0000313" key="2">
    <source>
        <dbReference type="Proteomes" id="UP001341281"/>
    </source>
</evidence>
<proteinExistence type="predicted"/>